<dbReference type="EMBL" id="GBXM01064829">
    <property type="protein sequence ID" value="JAH43748.1"/>
    <property type="molecule type" value="Transcribed_RNA"/>
</dbReference>
<proteinExistence type="predicted"/>
<evidence type="ECO:0000313" key="1">
    <source>
        <dbReference type="EMBL" id="JAH43748.1"/>
    </source>
</evidence>
<reference evidence="1" key="1">
    <citation type="submission" date="2014-11" db="EMBL/GenBank/DDBJ databases">
        <authorList>
            <person name="Amaro Gonzalez C."/>
        </authorList>
    </citation>
    <scope>NUCLEOTIDE SEQUENCE</scope>
</reference>
<name>A0A0E9STB2_ANGAN</name>
<accession>A0A0E9STB2</accession>
<reference evidence="1" key="2">
    <citation type="journal article" date="2015" name="Fish Shellfish Immunol.">
        <title>Early steps in the European eel (Anguilla anguilla)-Vibrio vulnificus interaction in the gills: Role of the RtxA13 toxin.</title>
        <authorList>
            <person name="Callol A."/>
            <person name="Pajuelo D."/>
            <person name="Ebbesson L."/>
            <person name="Teles M."/>
            <person name="MacKenzie S."/>
            <person name="Amaro C."/>
        </authorList>
    </citation>
    <scope>NUCLEOTIDE SEQUENCE</scope>
</reference>
<organism evidence="1">
    <name type="scientific">Anguilla anguilla</name>
    <name type="common">European freshwater eel</name>
    <name type="synonym">Muraena anguilla</name>
    <dbReference type="NCBI Taxonomy" id="7936"/>
    <lineage>
        <taxon>Eukaryota</taxon>
        <taxon>Metazoa</taxon>
        <taxon>Chordata</taxon>
        <taxon>Craniata</taxon>
        <taxon>Vertebrata</taxon>
        <taxon>Euteleostomi</taxon>
        <taxon>Actinopterygii</taxon>
        <taxon>Neopterygii</taxon>
        <taxon>Teleostei</taxon>
        <taxon>Anguilliformes</taxon>
        <taxon>Anguillidae</taxon>
        <taxon>Anguilla</taxon>
    </lineage>
</organism>
<sequence length="72" mass="7940">MIGVIDGSFEMGNLLVICIHQLLWCKATPPTTDCSRMSNHGSWSILYCSTSLLSGPVPVQNNCFTAPRHQFN</sequence>
<dbReference type="AlphaFoldDB" id="A0A0E9STB2"/>
<protein>
    <submittedName>
        <fullName evidence="1">Uncharacterized protein</fullName>
    </submittedName>
</protein>